<evidence type="ECO:0000313" key="1">
    <source>
        <dbReference type="EMBL" id="OCT81411.1"/>
    </source>
</evidence>
<dbReference type="EMBL" id="CM004474">
    <property type="protein sequence ID" value="OCT81411.1"/>
    <property type="molecule type" value="Genomic_DNA"/>
</dbReference>
<organism evidence="1 2">
    <name type="scientific">Xenopus laevis</name>
    <name type="common">African clawed frog</name>
    <dbReference type="NCBI Taxonomy" id="8355"/>
    <lineage>
        <taxon>Eukaryota</taxon>
        <taxon>Metazoa</taxon>
        <taxon>Chordata</taxon>
        <taxon>Craniata</taxon>
        <taxon>Vertebrata</taxon>
        <taxon>Euteleostomi</taxon>
        <taxon>Amphibia</taxon>
        <taxon>Batrachia</taxon>
        <taxon>Anura</taxon>
        <taxon>Pipoidea</taxon>
        <taxon>Pipidae</taxon>
        <taxon>Xenopodinae</taxon>
        <taxon>Xenopus</taxon>
        <taxon>Xenopus</taxon>
    </lineage>
</organism>
<name>A0A974CZ23_XENLA</name>
<sequence>MPVPVSCSVLYSVYISPHLAVHVALPCPTSSTILSSPAICSSLLLLQSSSALYPHLLLIYACIILSHPVCSCSTPVPIQSVPVLTASSCLRTHLPHQPPQCPLPNP</sequence>
<reference evidence="2" key="1">
    <citation type="journal article" date="2016" name="Nature">
        <title>Genome evolution in the allotetraploid frog Xenopus laevis.</title>
        <authorList>
            <person name="Session A.M."/>
            <person name="Uno Y."/>
            <person name="Kwon T."/>
            <person name="Chapman J.A."/>
            <person name="Toyoda A."/>
            <person name="Takahashi S."/>
            <person name="Fukui A."/>
            <person name="Hikosaka A."/>
            <person name="Suzuki A."/>
            <person name="Kondo M."/>
            <person name="van Heeringen S.J."/>
            <person name="Quigley I."/>
            <person name="Heinz S."/>
            <person name="Ogino H."/>
            <person name="Ochi H."/>
            <person name="Hellsten U."/>
            <person name="Lyons J.B."/>
            <person name="Simakov O."/>
            <person name="Putnam N."/>
            <person name="Stites J."/>
            <person name="Kuroki Y."/>
            <person name="Tanaka T."/>
            <person name="Michiue T."/>
            <person name="Watanabe M."/>
            <person name="Bogdanovic O."/>
            <person name="Lister R."/>
            <person name="Georgiou G."/>
            <person name="Paranjpe S.S."/>
            <person name="van Kruijsbergen I."/>
            <person name="Shu S."/>
            <person name="Carlson J."/>
            <person name="Kinoshita T."/>
            <person name="Ohta Y."/>
            <person name="Mawaribuchi S."/>
            <person name="Jenkins J."/>
            <person name="Grimwood J."/>
            <person name="Schmutz J."/>
            <person name="Mitros T."/>
            <person name="Mozaffari S.V."/>
            <person name="Suzuki Y."/>
            <person name="Haramoto Y."/>
            <person name="Yamamoto T.S."/>
            <person name="Takagi C."/>
            <person name="Heald R."/>
            <person name="Miller K."/>
            <person name="Haudenschild C."/>
            <person name="Kitzman J."/>
            <person name="Nakayama T."/>
            <person name="Izutsu Y."/>
            <person name="Robert J."/>
            <person name="Fortriede J."/>
            <person name="Burns K."/>
            <person name="Lotay V."/>
            <person name="Karimi K."/>
            <person name="Yasuoka Y."/>
            <person name="Dichmann D.S."/>
            <person name="Flajnik M.F."/>
            <person name="Houston D.W."/>
            <person name="Shendure J."/>
            <person name="DuPasquier L."/>
            <person name="Vize P.D."/>
            <person name="Zorn A.M."/>
            <person name="Ito M."/>
            <person name="Marcotte E.M."/>
            <person name="Wallingford J.B."/>
            <person name="Ito Y."/>
            <person name="Asashima M."/>
            <person name="Ueno N."/>
            <person name="Matsuda Y."/>
            <person name="Veenstra G.J."/>
            <person name="Fujiyama A."/>
            <person name="Harland R.M."/>
            <person name="Taira M."/>
            <person name="Rokhsar D.S."/>
        </authorList>
    </citation>
    <scope>NUCLEOTIDE SEQUENCE [LARGE SCALE GENOMIC DNA]</scope>
    <source>
        <strain evidence="2">J</strain>
    </source>
</reference>
<evidence type="ECO:0000313" key="2">
    <source>
        <dbReference type="Proteomes" id="UP000694892"/>
    </source>
</evidence>
<proteinExistence type="predicted"/>
<dbReference type="AlphaFoldDB" id="A0A974CZ23"/>
<gene>
    <name evidence="1" type="ORF">XELAEV_18028231mg</name>
</gene>
<dbReference type="Proteomes" id="UP000694892">
    <property type="component" value="Chromosome 5L"/>
</dbReference>
<accession>A0A974CZ23</accession>
<protein>
    <submittedName>
        <fullName evidence="1">Uncharacterized protein</fullName>
    </submittedName>
</protein>